<feature type="compositionally biased region" description="Basic and acidic residues" evidence="8">
    <location>
        <begin position="88"/>
        <end position="105"/>
    </location>
</feature>
<organism evidence="11 12">
    <name type="scientific">Pseudocercospora eumusae</name>
    <dbReference type="NCBI Taxonomy" id="321146"/>
    <lineage>
        <taxon>Eukaryota</taxon>
        <taxon>Fungi</taxon>
        <taxon>Dikarya</taxon>
        <taxon>Ascomycota</taxon>
        <taxon>Pezizomycotina</taxon>
        <taxon>Dothideomycetes</taxon>
        <taxon>Dothideomycetidae</taxon>
        <taxon>Mycosphaerellales</taxon>
        <taxon>Mycosphaerellaceae</taxon>
        <taxon>Pseudocercospora</taxon>
    </lineage>
</organism>
<evidence type="ECO:0000313" key="11">
    <source>
        <dbReference type="EMBL" id="KXT06802.1"/>
    </source>
</evidence>
<keyword evidence="5 7" id="KW-0234">DNA repair</keyword>
<feature type="region of interest" description="Disordered" evidence="8">
    <location>
        <begin position="265"/>
        <end position="292"/>
    </location>
</feature>
<evidence type="ECO:0000256" key="8">
    <source>
        <dbReference type="SAM" id="MobiDB-lite"/>
    </source>
</evidence>
<dbReference type="AlphaFoldDB" id="A0A139HWR5"/>
<evidence type="ECO:0000256" key="2">
    <source>
        <dbReference type="ARBA" id="ARBA00008997"/>
    </source>
</evidence>
<gene>
    <name evidence="11" type="ORF">AC578_7085</name>
</gene>
<comment type="subunit">
    <text evidence="7">Component of the SMC5-SMC6 complex.</text>
</comment>
<comment type="caution">
    <text evidence="11">The sequence shown here is derived from an EMBL/GenBank/DDBJ whole genome shotgun (WGS) entry which is preliminary data.</text>
</comment>
<comment type="subcellular location">
    <subcellularLocation>
        <location evidence="1 7">Nucleus</location>
    </subcellularLocation>
</comment>
<accession>A0A139HWR5</accession>
<sequence>MARINNRPSTVAGSRAGTQTPDPTQASDQENRDPRPRRDKGKGRATEPRTSLPTPSSNDTDESRGQKRKRVPTATQEEDLDEDDDAEDAKFKKYYDPNQDADTRRQIKRKSRALQREFNENRDEYLKSHGTELQDTLNRANQNFKNIKQTGDAMLDSRLLVDVSGLAVKKAQSMVLGDNSTGLDIDEFITKCVHFMRNGGMDDDAPRTQTQRRRQQDEDDEDNDEPLDWEVIGRHACFPYNSRPPCPTFLLGPLSVQKKVRVLTQRRARQTQDKNAKESRPETLAKEDMSAPDQNALTQQCANIRHLLDRHCKKASAAAQRMQAEEGEVDAKRVKQFYKKYRVSSTGSPSLFDFVVNPHSFGQTVENLFYVSFLIKEGNAGIAPDDDGLATLVLTTPRELEQQRAERTVKNQSVFSIDYPTWQNLIKAFDITTPLIPHRDDQEPTQVGSRGWYA</sequence>
<reference evidence="11 12" key="1">
    <citation type="submission" date="2015-07" db="EMBL/GenBank/DDBJ databases">
        <title>Comparative genomics of the Sigatoka disease complex on banana suggests a link between parallel evolutionary changes in Pseudocercospora fijiensis and Pseudocercospora eumusae and increased virulence on the banana host.</title>
        <authorList>
            <person name="Chang T.-C."/>
            <person name="Salvucci A."/>
            <person name="Crous P.W."/>
            <person name="Stergiopoulos I."/>
        </authorList>
    </citation>
    <scope>NUCLEOTIDE SEQUENCE [LARGE SCALE GENOMIC DNA]</scope>
    <source>
        <strain evidence="11 12">CBS 114824</strain>
    </source>
</reference>
<keyword evidence="6 7" id="KW-0539">Nucleus</keyword>
<evidence type="ECO:0000259" key="10">
    <source>
        <dbReference type="Pfam" id="PF15412"/>
    </source>
</evidence>
<dbReference type="GO" id="GO:0006281">
    <property type="term" value="P:DNA repair"/>
    <property type="evidence" value="ECO:0007669"/>
    <property type="project" value="UniProtKB-UniRule"/>
</dbReference>
<feature type="compositionally biased region" description="Basic and acidic residues" evidence="8">
    <location>
        <begin position="270"/>
        <end position="289"/>
    </location>
</feature>
<dbReference type="PANTHER" id="PTHR16140">
    <property type="entry name" value="NON-STRUCTURAL MAINTENANCE OF CHROMOSOMES ELEMENT 4"/>
    <property type="match status" value="1"/>
</dbReference>
<feature type="compositionally biased region" description="Basic and acidic residues" evidence="8">
    <location>
        <begin position="29"/>
        <end position="47"/>
    </location>
</feature>
<dbReference type="STRING" id="321146.A0A139HWR5"/>
<dbReference type="Proteomes" id="UP000070133">
    <property type="component" value="Unassembled WGS sequence"/>
</dbReference>
<feature type="compositionally biased region" description="Acidic residues" evidence="8">
    <location>
        <begin position="76"/>
        <end position="87"/>
    </location>
</feature>
<dbReference type="GO" id="GO:0006310">
    <property type="term" value="P:DNA recombination"/>
    <property type="evidence" value="ECO:0007669"/>
    <property type="project" value="UniProtKB-UniRule"/>
</dbReference>
<dbReference type="GO" id="GO:0005634">
    <property type="term" value="C:nucleus"/>
    <property type="evidence" value="ECO:0007669"/>
    <property type="project" value="UniProtKB-SubCell"/>
</dbReference>
<evidence type="ECO:0000256" key="7">
    <source>
        <dbReference type="RuleBase" id="RU365071"/>
    </source>
</evidence>
<protein>
    <recommendedName>
        <fullName evidence="7">Non-structural maintenance of chromosomes element 4</fullName>
    </recommendedName>
</protein>
<comment type="function">
    <text evidence="7">Component of the SMC5-SMC6 complex, that promotes sister chromatid alignment after DNA damage and facilitates double-stranded DNA breaks (DSBs) repair via homologous recombination between sister chromatids.</text>
</comment>
<keyword evidence="12" id="KW-1185">Reference proteome</keyword>
<dbReference type="Pfam" id="PF15412">
    <property type="entry name" value="Nse4-Nse3_bdg"/>
    <property type="match status" value="1"/>
</dbReference>
<evidence type="ECO:0000256" key="4">
    <source>
        <dbReference type="ARBA" id="ARBA00023172"/>
    </source>
</evidence>
<feature type="compositionally biased region" description="Polar residues" evidence="8">
    <location>
        <begin position="1"/>
        <end position="28"/>
    </location>
</feature>
<dbReference type="InterPro" id="IPR029225">
    <property type="entry name" value="Nse4_Nse3-bd"/>
</dbReference>
<feature type="domain" description="Nse4/EID protein Nse3/MAGE-binding" evidence="10">
    <location>
        <begin position="156"/>
        <end position="221"/>
    </location>
</feature>
<comment type="similarity">
    <text evidence="2 7">Belongs to the NSE4 family.</text>
</comment>
<proteinExistence type="inferred from homology"/>
<dbReference type="GO" id="GO:0030915">
    <property type="term" value="C:Smc5-Smc6 complex"/>
    <property type="evidence" value="ECO:0007669"/>
    <property type="project" value="UniProtKB-UniRule"/>
</dbReference>
<keyword evidence="3 7" id="KW-0227">DNA damage</keyword>
<feature type="compositionally biased region" description="Acidic residues" evidence="8">
    <location>
        <begin position="217"/>
        <end position="226"/>
    </location>
</feature>
<evidence type="ECO:0000259" key="9">
    <source>
        <dbReference type="Pfam" id="PF08743"/>
    </source>
</evidence>
<evidence type="ECO:0000256" key="3">
    <source>
        <dbReference type="ARBA" id="ARBA00022763"/>
    </source>
</evidence>
<feature type="region of interest" description="Disordered" evidence="8">
    <location>
        <begin position="198"/>
        <end position="226"/>
    </location>
</feature>
<dbReference type="InterPro" id="IPR014854">
    <property type="entry name" value="Nse4_C"/>
</dbReference>
<dbReference type="InterPro" id="IPR027786">
    <property type="entry name" value="Nse4/EID"/>
</dbReference>
<keyword evidence="4 7" id="KW-0233">DNA recombination</keyword>
<name>A0A139HWR5_9PEZI</name>
<feature type="compositionally biased region" description="Polar residues" evidence="8">
    <location>
        <begin position="48"/>
        <end position="58"/>
    </location>
</feature>
<dbReference type="Pfam" id="PF08743">
    <property type="entry name" value="Nse4_C"/>
    <property type="match status" value="1"/>
</dbReference>
<feature type="region of interest" description="Disordered" evidence="8">
    <location>
        <begin position="1"/>
        <end position="106"/>
    </location>
</feature>
<dbReference type="PANTHER" id="PTHR16140:SF0">
    <property type="entry name" value="NON-STRUCTURAL MAINTENANCE OF CHROMOSOMES ELEMENT 4"/>
    <property type="match status" value="1"/>
</dbReference>
<evidence type="ECO:0000256" key="5">
    <source>
        <dbReference type="ARBA" id="ARBA00023204"/>
    </source>
</evidence>
<dbReference type="EMBL" id="LFZN01000004">
    <property type="protein sequence ID" value="KXT06802.1"/>
    <property type="molecule type" value="Genomic_DNA"/>
</dbReference>
<evidence type="ECO:0000256" key="1">
    <source>
        <dbReference type="ARBA" id="ARBA00004123"/>
    </source>
</evidence>
<feature type="domain" description="Non-structural maintenance of chromosome element 4 C-terminal" evidence="9">
    <location>
        <begin position="350"/>
        <end position="436"/>
    </location>
</feature>
<evidence type="ECO:0000313" key="12">
    <source>
        <dbReference type="Proteomes" id="UP000070133"/>
    </source>
</evidence>
<evidence type="ECO:0000256" key="6">
    <source>
        <dbReference type="ARBA" id="ARBA00023242"/>
    </source>
</evidence>
<dbReference type="OrthoDB" id="361242at2759"/>